<accession>A0A8H3FCI3</accession>
<keyword evidence="3" id="KW-1185">Reference proteome</keyword>
<feature type="compositionally biased region" description="Pro residues" evidence="1">
    <location>
        <begin position="19"/>
        <end position="30"/>
    </location>
</feature>
<feature type="region of interest" description="Disordered" evidence="1">
    <location>
        <begin position="227"/>
        <end position="246"/>
    </location>
</feature>
<dbReference type="EMBL" id="CAJPDS010000024">
    <property type="protein sequence ID" value="CAF9919513.1"/>
    <property type="molecule type" value="Genomic_DNA"/>
</dbReference>
<organism evidence="2 3">
    <name type="scientific">Heterodermia speciosa</name>
    <dbReference type="NCBI Taxonomy" id="116794"/>
    <lineage>
        <taxon>Eukaryota</taxon>
        <taxon>Fungi</taxon>
        <taxon>Dikarya</taxon>
        <taxon>Ascomycota</taxon>
        <taxon>Pezizomycotina</taxon>
        <taxon>Lecanoromycetes</taxon>
        <taxon>OSLEUM clade</taxon>
        <taxon>Lecanoromycetidae</taxon>
        <taxon>Caliciales</taxon>
        <taxon>Physciaceae</taxon>
        <taxon>Heterodermia</taxon>
    </lineage>
</organism>
<evidence type="ECO:0000256" key="1">
    <source>
        <dbReference type="SAM" id="MobiDB-lite"/>
    </source>
</evidence>
<feature type="region of interest" description="Disordered" evidence="1">
    <location>
        <begin position="1"/>
        <end position="56"/>
    </location>
</feature>
<feature type="compositionally biased region" description="Basic residues" evidence="1">
    <location>
        <begin position="38"/>
        <end position="47"/>
    </location>
</feature>
<evidence type="ECO:0000313" key="3">
    <source>
        <dbReference type="Proteomes" id="UP000664521"/>
    </source>
</evidence>
<name>A0A8H3FCI3_9LECA</name>
<sequence length="246" mass="26741">MKTMSDVESWLYACEEDPAPPPPSPIPPSSPKWETPKAHLKRQKKRNQREEKAAQRAKAALRSKITVKLPKQNSNLNGDMMEKEDLCHACPIFAPHRTGVYAYGSPELPKKILIIQAKIAKAKATEDDIKLHNAFAAVHANFALGQPHPVPESANAGDDGLGIQTSDLKKPQQGSQCQHPECPVKASHRSGNTSRPNKIKNVTAKITKGTATEDDFQLLAGYFAVHSPGEDDEGGATSPESVEIIC</sequence>
<protein>
    <submittedName>
        <fullName evidence="2">Uncharacterized protein</fullName>
    </submittedName>
</protein>
<evidence type="ECO:0000313" key="2">
    <source>
        <dbReference type="EMBL" id="CAF9919513.1"/>
    </source>
</evidence>
<dbReference type="AlphaFoldDB" id="A0A8H3FCI3"/>
<comment type="caution">
    <text evidence="2">The sequence shown here is derived from an EMBL/GenBank/DDBJ whole genome shotgun (WGS) entry which is preliminary data.</text>
</comment>
<dbReference type="Proteomes" id="UP000664521">
    <property type="component" value="Unassembled WGS sequence"/>
</dbReference>
<reference evidence="2" key="1">
    <citation type="submission" date="2021-03" db="EMBL/GenBank/DDBJ databases">
        <authorList>
            <person name="Tagirdzhanova G."/>
        </authorList>
    </citation>
    <scope>NUCLEOTIDE SEQUENCE</scope>
</reference>
<gene>
    <name evidence="2" type="ORF">HETSPECPRED_004022</name>
</gene>
<proteinExistence type="predicted"/>
<feature type="region of interest" description="Disordered" evidence="1">
    <location>
        <begin position="151"/>
        <end position="197"/>
    </location>
</feature>